<feature type="compositionally biased region" description="Acidic residues" evidence="1">
    <location>
        <begin position="189"/>
        <end position="199"/>
    </location>
</feature>
<dbReference type="AlphaFoldDB" id="A0A3N4I4V0"/>
<gene>
    <name evidence="2" type="ORF">BJ508DRAFT_327331</name>
</gene>
<proteinExistence type="predicted"/>
<accession>A0A3N4I4V0</accession>
<protein>
    <submittedName>
        <fullName evidence="2">Uncharacterized protein</fullName>
    </submittedName>
</protein>
<feature type="region of interest" description="Disordered" evidence="1">
    <location>
        <begin position="170"/>
        <end position="241"/>
    </location>
</feature>
<name>A0A3N4I4V0_ASCIM</name>
<keyword evidence="3" id="KW-1185">Reference proteome</keyword>
<evidence type="ECO:0000313" key="2">
    <source>
        <dbReference type="EMBL" id="RPA80426.1"/>
    </source>
</evidence>
<feature type="compositionally biased region" description="Basic and acidic residues" evidence="1">
    <location>
        <begin position="200"/>
        <end position="224"/>
    </location>
</feature>
<evidence type="ECO:0000313" key="3">
    <source>
        <dbReference type="Proteomes" id="UP000275078"/>
    </source>
</evidence>
<feature type="region of interest" description="Disordered" evidence="1">
    <location>
        <begin position="1"/>
        <end position="20"/>
    </location>
</feature>
<reference evidence="2 3" key="1">
    <citation type="journal article" date="2018" name="Nat. Ecol. Evol.">
        <title>Pezizomycetes genomes reveal the molecular basis of ectomycorrhizal truffle lifestyle.</title>
        <authorList>
            <person name="Murat C."/>
            <person name="Payen T."/>
            <person name="Noel B."/>
            <person name="Kuo A."/>
            <person name="Morin E."/>
            <person name="Chen J."/>
            <person name="Kohler A."/>
            <person name="Krizsan K."/>
            <person name="Balestrini R."/>
            <person name="Da Silva C."/>
            <person name="Montanini B."/>
            <person name="Hainaut M."/>
            <person name="Levati E."/>
            <person name="Barry K.W."/>
            <person name="Belfiori B."/>
            <person name="Cichocki N."/>
            <person name="Clum A."/>
            <person name="Dockter R.B."/>
            <person name="Fauchery L."/>
            <person name="Guy J."/>
            <person name="Iotti M."/>
            <person name="Le Tacon F."/>
            <person name="Lindquist E.A."/>
            <person name="Lipzen A."/>
            <person name="Malagnac F."/>
            <person name="Mello A."/>
            <person name="Molinier V."/>
            <person name="Miyauchi S."/>
            <person name="Poulain J."/>
            <person name="Riccioni C."/>
            <person name="Rubini A."/>
            <person name="Sitrit Y."/>
            <person name="Splivallo R."/>
            <person name="Traeger S."/>
            <person name="Wang M."/>
            <person name="Zifcakova L."/>
            <person name="Wipf D."/>
            <person name="Zambonelli A."/>
            <person name="Paolocci F."/>
            <person name="Nowrousian M."/>
            <person name="Ottonello S."/>
            <person name="Baldrian P."/>
            <person name="Spatafora J.W."/>
            <person name="Henrissat B."/>
            <person name="Nagy L.G."/>
            <person name="Aury J.M."/>
            <person name="Wincker P."/>
            <person name="Grigoriev I.V."/>
            <person name="Bonfante P."/>
            <person name="Martin F.M."/>
        </authorList>
    </citation>
    <scope>NUCLEOTIDE SEQUENCE [LARGE SCALE GENOMIC DNA]</scope>
    <source>
        <strain evidence="2 3">RN42</strain>
    </source>
</reference>
<sequence>MTNDDSSPHPYPTPSFLTPTALRSHHDYQTKLAHTEEYTLSSDDESALPATLPIPLSYTLVREAHDDTLRVRSTRVARNRRLFHYDCDARCYGYEHEDKYDDFVNEVEWRLLGGKDENEWEVVPMGWSGCWVERPVRYLFDYHEEDKNDGTVTWWSGGHGQLWWDGWKENQGWDEESGDESDYRSADAESADEEEDSADEEWKSAQEKTETHLSKRDVTDRPEGEDMEQGSQSKRLKWSGKNLAEGVYDEADIL</sequence>
<dbReference type="EMBL" id="ML119688">
    <property type="protein sequence ID" value="RPA80426.1"/>
    <property type="molecule type" value="Genomic_DNA"/>
</dbReference>
<evidence type="ECO:0000256" key="1">
    <source>
        <dbReference type="SAM" id="MobiDB-lite"/>
    </source>
</evidence>
<dbReference type="Proteomes" id="UP000275078">
    <property type="component" value="Unassembled WGS sequence"/>
</dbReference>
<organism evidence="2 3">
    <name type="scientific">Ascobolus immersus RN42</name>
    <dbReference type="NCBI Taxonomy" id="1160509"/>
    <lineage>
        <taxon>Eukaryota</taxon>
        <taxon>Fungi</taxon>
        <taxon>Dikarya</taxon>
        <taxon>Ascomycota</taxon>
        <taxon>Pezizomycotina</taxon>
        <taxon>Pezizomycetes</taxon>
        <taxon>Pezizales</taxon>
        <taxon>Ascobolaceae</taxon>
        <taxon>Ascobolus</taxon>
    </lineage>
</organism>